<dbReference type="InterPro" id="IPR009057">
    <property type="entry name" value="Homeodomain-like_sf"/>
</dbReference>
<organism evidence="6 8">
    <name type="scientific">Staphylococcus microti</name>
    <dbReference type="NCBI Taxonomy" id="569857"/>
    <lineage>
        <taxon>Bacteria</taxon>
        <taxon>Bacillati</taxon>
        <taxon>Bacillota</taxon>
        <taxon>Bacilli</taxon>
        <taxon>Bacillales</taxon>
        <taxon>Staphylococcaceae</taxon>
        <taxon>Staphylococcus</taxon>
    </lineage>
</organism>
<dbReference type="SMART" id="SM00342">
    <property type="entry name" value="HTH_ARAC"/>
    <property type="match status" value="1"/>
</dbReference>
<dbReference type="PANTHER" id="PTHR43280:SF26">
    <property type="entry name" value="ARAC-FAMILY TRANSCRIPTIONAL REGULATOR"/>
    <property type="match status" value="1"/>
</dbReference>
<proteinExistence type="predicted"/>
<dbReference type="Pfam" id="PF12833">
    <property type="entry name" value="HTH_18"/>
    <property type="match status" value="1"/>
</dbReference>
<evidence type="ECO:0000313" key="7">
    <source>
        <dbReference type="Proteomes" id="UP000032366"/>
    </source>
</evidence>
<evidence type="ECO:0000256" key="3">
    <source>
        <dbReference type="ARBA" id="ARBA00023163"/>
    </source>
</evidence>
<evidence type="ECO:0000313" key="5">
    <source>
        <dbReference type="EMBL" id="KIX91767.1"/>
    </source>
</evidence>
<dbReference type="EMBL" id="UHDT01000001">
    <property type="protein sequence ID" value="SUM58330.1"/>
    <property type="molecule type" value="Genomic_DNA"/>
</dbReference>
<keyword evidence="7" id="KW-1185">Reference proteome</keyword>
<evidence type="ECO:0000313" key="8">
    <source>
        <dbReference type="Proteomes" id="UP000254100"/>
    </source>
</evidence>
<keyword evidence="2" id="KW-0238">DNA-binding</keyword>
<keyword evidence="3" id="KW-0804">Transcription</keyword>
<dbReference type="SUPFAM" id="SSF46689">
    <property type="entry name" value="Homeodomain-like"/>
    <property type="match status" value="1"/>
</dbReference>
<keyword evidence="1" id="KW-0805">Transcription regulation</keyword>
<sequence length="707" mass="82366">MRGITIELSTQCQSETYRVLDEIQLLVSLDGMLDIQLNGRSRHCYNHIAIINNLDIVKISHAQSLIKVCIPMHFFSKYHTNYHTGYFNQDRFTSHTKVTSLLKRIIKDDNSKQSQALIYDILKILFEEAYVTTEALYLPDMCVNNKLLSNILQYIYDHLDTRISLKILSDHFFVSQSYISILFTKYLDFSFKIFFITLKLGYSLQSVLTTNDTIQSIAIQYGFSNYSNYSKIFKTYIGVSPADYRTQAEDTESMLTVLPFDSEHFLGYLVPDSLSIAPKNITIDLNDLVQPSYTHERQLYLKVSNISIYDAVEYMMIQSKDMSERSNLTLYFQDITAKDMRFTNTVELERFCRLMQHTHLAYAFRFYNIKQFENFDKLFLQPILRVMAMNPHTFTPEDLKLSLVLTSEHLSIREITFIKQHMAKHLPHCQIALDLQAPFISNEPVIISALQRQNMAFDFYCLSFDALVNTPSTNITMSHIEHGIEHFRRHIEDAHTPIVLTDLSELTLEKLWHTSATSDATKFLNLLLHMPSDVLGLSLSLTSSAKQPIAYYNQHGHPLPYSYIHDMYRHFSGQLNNQTENYLLRDTEDAYLLLLLEPCYFHNNMESYTPQTTNYQILSAYTLATQLVVTYTYEDLYSNVTNGIARDIELYYLPSKDVELIHQTFQLQPHITVHNFFNKILHITLPPEQIKLIKIYKHKATKKTQIL</sequence>
<dbReference type="Proteomes" id="UP000032366">
    <property type="component" value="Unassembled WGS sequence"/>
</dbReference>
<evidence type="ECO:0000256" key="1">
    <source>
        <dbReference type="ARBA" id="ARBA00023015"/>
    </source>
</evidence>
<reference evidence="6 8" key="2">
    <citation type="submission" date="2018-06" db="EMBL/GenBank/DDBJ databases">
        <authorList>
            <consortium name="Pathogen Informatics"/>
            <person name="Doyle S."/>
        </authorList>
    </citation>
    <scope>NUCLEOTIDE SEQUENCE [LARGE SCALE GENOMIC DNA]</scope>
    <source>
        <strain evidence="6 8">NCTC13832</strain>
    </source>
</reference>
<dbReference type="EMBL" id="JXWY01000002">
    <property type="protein sequence ID" value="KIX91767.1"/>
    <property type="molecule type" value="Genomic_DNA"/>
</dbReference>
<dbReference type="OrthoDB" id="2549792at2"/>
<dbReference type="Proteomes" id="UP000254100">
    <property type="component" value="Unassembled WGS sequence"/>
</dbReference>
<dbReference type="PANTHER" id="PTHR43280">
    <property type="entry name" value="ARAC-FAMILY TRANSCRIPTIONAL REGULATOR"/>
    <property type="match status" value="1"/>
</dbReference>
<dbReference type="Gene3D" id="1.10.10.60">
    <property type="entry name" value="Homeodomain-like"/>
    <property type="match status" value="2"/>
</dbReference>
<dbReference type="InterPro" id="IPR020449">
    <property type="entry name" value="Tscrpt_reg_AraC-type_HTH"/>
</dbReference>
<reference evidence="5 7" key="1">
    <citation type="submission" date="2015-01" db="EMBL/GenBank/DDBJ databases">
        <authorList>
            <person name="Guo J."/>
        </authorList>
    </citation>
    <scope>NUCLEOTIDE SEQUENCE [LARGE SCALE GENOMIC DNA]</scope>
    <source>
        <strain evidence="5 7">DSM 22147</strain>
    </source>
</reference>
<dbReference type="PRINTS" id="PR00032">
    <property type="entry name" value="HTHARAC"/>
</dbReference>
<evidence type="ECO:0000259" key="4">
    <source>
        <dbReference type="PROSITE" id="PS01124"/>
    </source>
</evidence>
<dbReference type="GO" id="GO:0003700">
    <property type="term" value="F:DNA-binding transcription factor activity"/>
    <property type="evidence" value="ECO:0007669"/>
    <property type="project" value="InterPro"/>
</dbReference>
<name>A0A0D6XT29_9STAP</name>
<dbReference type="AlphaFoldDB" id="A0A0D6XT29"/>
<accession>A0A0D6XT29</accession>
<dbReference type="PROSITE" id="PS01124">
    <property type="entry name" value="HTH_ARAC_FAMILY_2"/>
    <property type="match status" value="1"/>
</dbReference>
<dbReference type="InterPro" id="IPR018062">
    <property type="entry name" value="HTH_AraC-typ_CS"/>
</dbReference>
<dbReference type="PROSITE" id="PS00041">
    <property type="entry name" value="HTH_ARAC_FAMILY_1"/>
    <property type="match status" value="1"/>
</dbReference>
<dbReference type="InterPro" id="IPR018060">
    <property type="entry name" value="HTH_AraC"/>
</dbReference>
<dbReference type="STRING" id="569857.TP70_00345"/>
<dbReference type="GO" id="GO:0043565">
    <property type="term" value="F:sequence-specific DNA binding"/>
    <property type="evidence" value="ECO:0007669"/>
    <property type="project" value="InterPro"/>
</dbReference>
<feature type="domain" description="HTH araC/xylS-type" evidence="4">
    <location>
        <begin position="149"/>
        <end position="247"/>
    </location>
</feature>
<evidence type="ECO:0000313" key="6">
    <source>
        <dbReference type="EMBL" id="SUM58330.1"/>
    </source>
</evidence>
<protein>
    <submittedName>
        <fullName evidence="6">AraC family transcriptional regulator</fullName>
    </submittedName>
</protein>
<gene>
    <name evidence="6" type="primary">araC</name>
    <name evidence="6" type="ORF">NCTC13832_02078</name>
    <name evidence="5" type="ORF">TP70_00345</name>
</gene>
<dbReference type="RefSeq" id="WP_044358522.1">
    <property type="nucleotide sequence ID" value="NZ_JXWY01000002.1"/>
</dbReference>
<evidence type="ECO:0000256" key="2">
    <source>
        <dbReference type="ARBA" id="ARBA00023125"/>
    </source>
</evidence>